<dbReference type="AlphaFoldDB" id="A0A654LWG0"/>
<feature type="compositionally biased region" description="Polar residues" evidence="1">
    <location>
        <begin position="19"/>
        <end position="38"/>
    </location>
</feature>
<proteinExistence type="predicted"/>
<keyword evidence="3" id="KW-1185">Reference proteome</keyword>
<organism evidence="2 3">
    <name type="scientific">Candidatus Nitrosocosmicus oleophilus</name>
    <dbReference type="NCBI Taxonomy" id="1353260"/>
    <lineage>
        <taxon>Archaea</taxon>
        <taxon>Nitrososphaerota</taxon>
        <taxon>Nitrososphaeria</taxon>
        <taxon>Nitrososphaerales</taxon>
        <taxon>Nitrososphaeraceae</taxon>
        <taxon>Candidatus Nitrosocosmicus</taxon>
    </lineage>
</organism>
<gene>
    <name evidence="2" type="ORF">NMY3_01142</name>
</gene>
<dbReference type="Proteomes" id="UP000058925">
    <property type="component" value="Chromosome"/>
</dbReference>
<dbReference type="EMBL" id="CP012850">
    <property type="protein sequence ID" value="ALI35347.1"/>
    <property type="molecule type" value="Genomic_DNA"/>
</dbReference>
<evidence type="ECO:0000313" key="3">
    <source>
        <dbReference type="Proteomes" id="UP000058925"/>
    </source>
</evidence>
<sequence length="38" mass="4269">MEQAPQFDTGSNDEKSEETNMFESESEANTPIDNETTD</sequence>
<feature type="region of interest" description="Disordered" evidence="1">
    <location>
        <begin position="1"/>
        <end position="38"/>
    </location>
</feature>
<dbReference type="KEGG" id="taa:NMY3_01142"/>
<name>A0A654LWG0_9ARCH</name>
<accession>A0A654LWG0</accession>
<feature type="compositionally biased region" description="Polar residues" evidence="1">
    <location>
        <begin position="1"/>
        <end position="10"/>
    </location>
</feature>
<protein>
    <submittedName>
        <fullName evidence="2">Uncharacterized protein</fullName>
    </submittedName>
</protein>
<evidence type="ECO:0000313" key="2">
    <source>
        <dbReference type="EMBL" id="ALI35347.1"/>
    </source>
</evidence>
<reference evidence="3" key="1">
    <citation type="submission" date="2015-10" db="EMBL/GenBank/DDBJ databases">
        <title>Niche specialization of a soil ammonia-oxidizing archaeon, Candidatus Nitrosocosmicus oleophilus.</title>
        <authorList>
            <person name="Jung M.-Y."/>
            <person name="Rhee S.-K."/>
        </authorList>
    </citation>
    <scope>NUCLEOTIDE SEQUENCE [LARGE SCALE GENOMIC DNA]</scope>
    <source>
        <strain evidence="3">MY3</strain>
    </source>
</reference>
<evidence type="ECO:0000256" key="1">
    <source>
        <dbReference type="SAM" id="MobiDB-lite"/>
    </source>
</evidence>